<sequence>MSNIDSNSTTIAQQQQDAKDGFSNKEFDRNRTQNNESSVDSNRHQEKDMTLDKDVKDTVISSGSEIKQAAQSQQPIIN</sequence>
<feature type="region of interest" description="Disordered" evidence="1">
    <location>
        <begin position="1"/>
        <end position="78"/>
    </location>
</feature>
<dbReference type="GO" id="GO:0005524">
    <property type="term" value="F:ATP binding"/>
    <property type="evidence" value="ECO:0007669"/>
    <property type="project" value="UniProtKB-KW"/>
</dbReference>
<keyword evidence="2" id="KW-0067">ATP-binding</keyword>
<feature type="compositionally biased region" description="Basic and acidic residues" evidence="1">
    <location>
        <begin position="17"/>
        <end position="31"/>
    </location>
</feature>
<dbReference type="Proteomes" id="UP001431209">
    <property type="component" value="Unassembled WGS sequence"/>
</dbReference>
<proteinExistence type="predicted"/>
<dbReference type="AlphaFoldDB" id="A0AAW2ZNC6"/>
<protein>
    <submittedName>
        <fullName evidence="2">ATP-binding cassette transporter CGR1</fullName>
    </submittedName>
</protein>
<keyword evidence="3" id="KW-1185">Reference proteome</keyword>
<reference evidence="2 3" key="1">
    <citation type="submission" date="2024-03" db="EMBL/GenBank/DDBJ databases">
        <title>The Acrasis kona genome and developmental transcriptomes reveal deep origins of eukaryotic multicellular pathways.</title>
        <authorList>
            <person name="Sheikh S."/>
            <person name="Fu C.-J."/>
            <person name="Brown M.W."/>
            <person name="Baldauf S.L."/>
        </authorList>
    </citation>
    <scope>NUCLEOTIDE SEQUENCE [LARGE SCALE GENOMIC DNA]</scope>
    <source>
        <strain evidence="2 3">ATCC MYA-3509</strain>
    </source>
</reference>
<organism evidence="2 3">
    <name type="scientific">Acrasis kona</name>
    <dbReference type="NCBI Taxonomy" id="1008807"/>
    <lineage>
        <taxon>Eukaryota</taxon>
        <taxon>Discoba</taxon>
        <taxon>Heterolobosea</taxon>
        <taxon>Tetramitia</taxon>
        <taxon>Eutetramitia</taxon>
        <taxon>Acrasidae</taxon>
        <taxon>Acrasis</taxon>
    </lineage>
</organism>
<feature type="compositionally biased region" description="Polar residues" evidence="1">
    <location>
        <begin position="59"/>
        <end position="78"/>
    </location>
</feature>
<feature type="compositionally biased region" description="Basic and acidic residues" evidence="1">
    <location>
        <begin position="41"/>
        <end position="57"/>
    </location>
</feature>
<evidence type="ECO:0000313" key="3">
    <source>
        <dbReference type="Proteomes" id="UP001431209"/>
    </source>
</evidence>
<feature type="compositionally biased region" description="Polar residues" evidence="1">
    <location>
        <begin position="1"/>
        <end position="16"/>
    </location>
</feature>
<accession>A0AAW2ZNC6</accession>
<name>A0AAW2ZNC6_9EUKA</name>
<dbReference type="EMBL" id="JAOPGA020001789">
    <property type="protein sequence ID" value="KAL0491357.1"/>
    <property type="molecule type" value="Genomic_DNA"/>
</dbReference>
<evidence type="ECO:0000256" key="1">
    <source>
        <dbReference type="SAM" id="MobiDB-lite"/>
    </source>
</evidence>
<comment type="caution">
    <text evidence="2">The sequence shown here is derived from an EMBL/GenBank/DDBJ whole genome shotgun (WGS) entry which is preliminary data.</text>
</comment>
<keyword evidence="2" id="KW-0547">Nucleotide-binding</keyword>
<gene>
    <name evidence="2" type="ORF">AKO1_009924</name>
</gene>
<evidence type="ECO:0000313" key="2">
    <source>
        <dbReference type="EMBL" id="KAL0491357.1"/>
    </source>
</evidence>